<dbReference type="InterPro" id="IPR006175">
    <property type="entry name" value="YjgF/YER057c/UK114"/>
</dbReference>
<dbReference type="NCBIfam" id="TIGR00004">
    <property type="entry name" value="Rid family detoxifying hydrolase"/>
    <property type="match status" value="1"/>
</dbReference>
<proteinExistence type="inferred from homology"/>
<dbReference type="SUPFAM" id="SSF55298">
    <property type="entry name" value="YjgF-like"/>
    <property type="match status" value="1"/>
</dbReference>
<dbReference type="STRING" id="1802617.A2886_00385"/>
<dbReference type="AlphaFoldDB" id="A0A1F4US80"/>
<protein>
    <recommendedName>
        <fullName evidence="4">Reactive intermediate/imine deaminase</fullName>
    </recommendedName>
</protein>
<comment type="caution">
    <text evidence="2">The sequence shown here is derived from an EMBL/GenBank/DDBJ whole genome shotgun (WGS) entry which is preliminary data.</text>
</comment>
<dbReference type="InterPro" id="IPR035959">
    <property type="entry name" value="RutC-like_sf"/>
</dbReference>
<dbReference type="Pfam" id="PF01042">
    <property type="entry name" value="Ribonuc_L-PSP"/>
    <property type="match status" value="1"/>
</dbReference>
<dbReference type="GO" id="GO:0005829">
    <property type="term" value="C:cytosol"/>
    <property type="evidence" value="ECO:0007669"/>
    <property type="project" value="TreeGrafter"/>
</dbReference>
<name>A0A1F4US80_UNCKA</name>
<dbReference type="Proteomes" id="UP000176608">
    <property type="component" value="Unassembled WGS sequence"/>
</dbReference>
<dbReference type="Gene3D" id="3.30.1330.40">
    <property type="entry name" value="RutC-like"/>
    <property type="match status" value="1"/>
</dbReference>
<dbReference type="FunFam" id="3.30.1330.40:FF:000001">
    <property type="entry name" value="L-PSP family endoribonuclease"/>
    <property type="match status" value="1"/>
</dbReference>
<accession>A0A1F4US80</accession>
<dbReference type="EMBL" id="MEVA01000003">
    <property type="protein sequence ID" value="OGC47825.1"/>
    <property type="molecule type" value="Genomic_DNA"/>
</dbReference>
<dbReference type="GO" id="GO:0019239">
    <property type="term" value="F:deaminase activity"/>
    <property type="evidence" value="ECO:0007669"/>
    <property type="project" value="TreeGrafter"/>
</dbReference>
<dbReference type="PANTHER" id="PTHR11803:SF39">
    <property type="entry name" value="2-IMINOBUTANOATE_2-IMINOPROPANOATE DEAMINASE"/>
    <property type="match status" value="1"/>
</dbReference>
<comment type="similarity">
    <text evidence="1">Belongs to the RutC family.</text>
</comment>
<dbReference type="PANTHER" id="PTHR11803">
    <property type="entry name" value="2-IMINOBUTANOATE/2-IMINOPROPANOATE DEAMINASE RIDA"/>
    <property type="match status" value="1"/>
</dbReference>
<dbReference type="InterPro" id="IPR006056">
    <property type="entry name" value="RidA"/>
</dbReference>
<gene>
    <name evidence="2" type="ORF">A2886_00385</name>
</gene>
<evidence type="ECO:0000256" key="1">
    <source>
        <dbReference type="ARBA" id="ARBA00010552"/>
    </source>
</evidence>
<reference evidence="2 3" key="1">
    <citation type="journal article" date="2016" name="Nat. Commun.">
        <title>Thousands of microbial genomes shed light on interconnected biogeochemical processes in an aquifer system.</title>
        <authorList>
            <person name="Anantharaman K."/>
            <person name="Brown C.T."/>
            <person name="Hug L.A."/>
            <person name="Sharon I."/>
            <person name="Castelle C.J."/>
            <person name="Probst A.J."/>
            <person name="Thomas B.C."/>
            <person name="Singh A."/>
            <person name="Wilkins M.J."/>
            <person name="Karaoz U."/>
            <person name="Brodie E.L."/>
            <person name="Williams K.H."/>
            <person name="Hubbard S.S."/>
            <person name="Banfield J.F."/>
        </authorList>
    </citation>
    <scope>NUCLEOTIDE SEQUENCE [LARGE SCALE GENOMIC DNA]</scope>
</reference>
<evidence type="ECO:0008006" key="4">
    <source>
        <dbReference type="Google" id="ProtNLM"/>
    </source>
</evidence>
<dbReference type="CDD" id="cd00448">
    <property type="entry name" value="YjgF_YER057c_UK114_family"/>
    <property type="match status" value="1"/>
</dbReference>
<evidence type="ECO:0000313" key="3">
    <source>
        <dbReference type="Proteomes" id="UP000176608"/>
    </source>
</evidence>
<organism evidence="2 3">
    <name type="scientific">candidate division WWE3 bacterium RIFCSPHIGHO2_01_FULL_42_13</name>
    <dbReference type="NCBI Taxonomy" id="1802617"/>
    <lineage>
        <taxon>Bacteria</taxon>
        <taxon>Katanobacteria</taxon>
    </lineage>
</organism>
<evidence type="ECO:0000313" key="2">
    <source>
        <dbReference type="EMBL" id="OGC47825.1"/>
    </source>
</evidence>
<sequence length="114" mass="12454">MAVPFSRFREADGLVFAAGQIHINEKLELVGETTEEKVHQCMKNVEKILSEAGLELSDVVNTTIYLTDMSDYPALNEVYGTYFSAPYPARTAVCVKELPLGASIEIAVVAAKKS</sequence>